<sequence length="189" mass="20601">MARSKFNVLTHGLSGLVGDMLVFRQKAGKTFVSGRPKPSTKPLKAIALTIRDRFKRAASYAASVMSNLTLKDEYQLTAKPGQSAYNMAFSDYQKAPEIYEDINLSVYTGAIGEEIEVSVIDDFRVESVSVEIKTSSGTLIEQGDAVQSPNGLDWVYTTTAVNAEVPGTRITFTAKDLPGNETVLEKILI</sequence>
<reference evidence="2" key="1">
    <citation type="submission" date="2017-02" db="EMBL/GenBank/DDBJ databases">
        <authorList>
            <person name="Varghese N."/>
            <person name="Submissions S."/>
        </authorList>
    </citation>
    <scope>NUCLEOTIDE SEQUENCE [LARGE SCALE GENOMIC DNA]</scope>
    <source>
        <strain evidence="2">DSM 22385</strain>
    </source>
</reference>
<evidence type="ECO:0000313" key="2">
    <source>
        <dbReference type="Proteomes" id="UP000189981"/>
    </source>
</evidence>
<organism evidence="1 2">
    <name type="scientific">Daejeonella lutea</name>
    <dbReference type="NCBI Taxonomy" id="572036"/>
    <lineage>
        <taxon>Bacteria</taxon>
        <taxon>Pseudomonadati</taxon>
        <taxon>Bacteroidota</taxon>
        <taxon>Sphingobacteriia</taxon>
        <taxon>Sphingobacteriales</taxon>
        <taxon>Sphingobacteriaceae</taxon>
        <taxon>Daejeonella</taxon>
    </lineage>
</organism>
<gene>
    <name evidence="1" type="ORF">SAMN05661099_1999</name>
</gene>
<dbReference type="EMBL" id="FUYR01000002">
    <property type="protein sequence ID" value="SKB64176.1"/>
    <property type="molecule type" value="Genomic_DNA"/>
</dbReference>
<dbReference type="OrthoDB" id="880927at2"/>
<accession>A0A1T5CXW1</accession>
<protein>
    <submittedName>
        <fullName evidence="1">Uncharacterized protein</fullName>
    </submittedName>
</protein>
<dbReference type="Proteomes" id="UP000189981">
    <property type="component" value="Unassembled WGS sequence"/>
</dbReference>
<dbReference type="RefSeq" id="WP_079702543.1">
    <property type="nucleotide sequence ID" value="NZ_FUYR01000002.1"/>
</dbReference>
<proteinExistence type="predicted"/>
<name>A0A1T5CXW1_9SPHI</name>
<dbReference type="AlphaFoldDB" id="A0A1T5CXW1"/>
<evidence type="ECO:0000313" key="1">
    <source>
        <dbReference type="EMBL" id="SKB64176.1"/>
    </source>
</evidence>
<keyword evidence="2" id="KW-1185">Reference proteome</keyword>